<comment type="caution">
    <text evidence="2">The sequence shown here is derived from an EMBL/GenBank/DDBJ whole genome shotgun (WGS) entry which is preliminary data.</text>
</comment>
<keyword evidence="1" id="KW-1133">Transmembrane helix</keyword>
<accession>A0A7W6CAK7</accession>
<organism evidence="2 3">
    <name type="scientific">Rhizobium skierniewicense</name>
    <dbReference type="NCBI Taxonomy" id="984260"/>
    <lineage>
        <taxon>Bacteria</taxon>
        <taxon>Pseudomonadati</taxon>
        <taxon>Pseudomonadota</taxon>
        <taxon>Alphaproteobacteria</taxon>
        <taxon>Hyphomicrobiales</taxon>
        <taxon>Rhizobiaceae</taxon>
        <taxon>Rhizobium/Agrobacterium group</taxon>
        <taxon>Rhizobium</taxon>
    </lineage>
</organism>
<protein>
    <submittedName>
        <fullName evidence="2">Uncharacterized protein</fullName>
    </submittedName>
</protein>
<keyword evidence="1" id="KW-0472">Membrane</keyword>
<proteinExistence type="predicted"/>
<keyword evidence="1" id="KW-0812">Transmembrane</keyword>
<dbReference type="RefSeq" id="WP_183897976.1">
    <property type="nucleotide sequence ID" value="NZ_JACIDV010000025.1"/>
</dbReference>
<keyword evidence="3" id="KW-1185">Reference proteome</keyword>
<evidence type="ECO:0000313" key="3">
    <source>
        <dbReference type="Proteomes" id="UP000565286"/>
    </source>
</evidence>
<dbReference type="AlphaFoldDB" id="A0A7W6CAK7"/>
<sequence length="161" mass="17935">MKDTIPVWMSLVLMVAGAIATYWLAPKINAQFEVQAARREYLVKNLESFSGDTKNLIDVIAKSVNEKSKFKYDELVSSINPNIAKLQFSGTQLLYVVPQQSADIVSFQRTLRALQNDMLAFQPGDDPKPILDTSKLLLTQSLVIYEALLARAGLGDEISKK</sequence>
<gene>
    <name evidence="2" type="ORF">GGQ73_004691</name>
</gene>
<evidence type="ECO:0000313" key="2">
    <source>
        <dbReference type="EMBL" id="MBB3948700.1"/>
    </source>
</evidence>
<feature type="transmembrane region" description="Helical" evidence="1">
    <location>
        <begin position="6"/>
        <end position="25"/>
    </location>
</feature>
<evidence type="ECO:0000256" key="1">
    <source>
        <dbReference type="SAM" id="Phobius"/>
    </source>
</evidence>
<dbReference type="Proteomes" id="UP000565286">
    <property type="component" value="Unassembled WGS sequence"/>
</dbReference>
<reference evidence="2 3" key="1">
    <citation type="submission" date="2020-08" db="EMBL/GenBank/DDBJ databases">
        <title>Genomic Encyclopedia of Type Strains, Phase IV (KMG-IV): sequencing the most valuable type-strain genomes for metagenomic binning, comparative biology and taxonomic classification.</title>
        <authorList>
            <person name="Goeker M."/>
        </authorList>
    </citation>
    <scope>NUCLEOTIDE SEQUENCE [LARGE SCALE GENOMIC DNA]</scope>
    <source>
        <strain evidence="2 3">DSM 26438</strain>
    </source>
</reference>
<dbReference type="EMBL" id="JACIDV010000025">
    <property type="protein sequence ID" value="MBB3948700.1"/>
    <property type="molecule type" value="Genomic_DNA"/>
</dbReference>
<name>A0A7W6CAK7_9HYPH</name>